<keyword evidence="3" id="KW-1185">Reference proteome</keyword>
<dbReference type="Proteomes" id="UP000092154">
    <property type="component" value="Unassembled WGS sequence"/>
</dbReference>
<gene>
    <name evidence="2" type="ORF">K503DRAFT_90803</name>
</gene>
<organism evidence="2 3">
    <name type="scientific">Rhizopogon vinicolor AM-OR11-026</name>
    <dbReference type="NCBI Taxonomy" id="1314800"/>
    <lineage>
        <taxon>Eukaryota</taxon>
        <taxon>Fungi</taxon>
        <taxon>Dikarya</taxon>
        <taxon>Basidiomycota</taxon>
        <taxon>Agaricomycotina</taxon>
        <taxon>Agaricomycetes</taxon>
        <taxon>Agaricomycetidae</taxon>
        <taxon>Boletales</taxon>
        <taxon>Suillineae</taxon>
        <taxon>Rhizopogonaceae</taxon>
        <taxon>Rhizopogon</taxon>
    </lineage>
</organism>
<sequence>MMRNNYSFLRFSALSKMACGTWYNIISYGVLCQPVPYASLRPPCGRNEFLAYYVLATLSMSRILFMDASRANRDSSFGTTDLGDL</sequence>
<protein>
    <submittedName>
        <fullName evidence="2">Uncharacterized protein</fullName>
    </submittedName>
</protein>
<reference evidence="2 3" key="1">
    <citation type="submission" date="2016-06" db="EMBL/GenBank/DDBJ databases">
        <title>Comparative genomics of the ectomycorrhizal sister species Rhizopogon vinicolor and Rhizopogon vesiculosus (Basidiomycota: Boletales) reveals a divergence of the mating type B locus.</title>
        <authorList>
            <consortium name="DOE Joint Genome Institute"/>
            <person name="Mujic A.B."/>
            <person name="Kuo A."/>
            <person name="Tritt A."/>
            <person name="Lipzen A."/>
            <person name="Chen C."/>
            <person name="Johnson J."/>
            <person name="Sharma A."/>
            <person name="Barry K."/>
            <person name="Grigoriev I.V."/>
            <person name="Spatafora J.W."/>
        </authorList>
    </citation>
    <scope>NUCLEOTIDE SEQUENCE [LARGE SCALE GENOMIC DNA]</scope>
    <source>
        <strain evidence="2 3">AM-OR11-026</strain>
    </source>
</reference>
<evidence type="ECO:0000313" key="2">
    <source>
        <dbReference type="EMBL" id="OAX39389.1"/>
    </source>
</evidence>
<name>A0A1B7N3F9_9AGAM</name>
<dbReference type="AlphaFoldDB" id="A0A1B7N3F9"/>
<dbReference type="InParanoid" id="A0A1B7N3F9"/>
<dbReference type="EMBL" id="KV448251">
    <property type="protein sequence ID" value="OAX39389.1"/>
    <property type="molecule type" value="Genomic_DNA"/>
</dbReference>
<keyword evidence="1" id="KW-0812">Transmembrane</keyword>
<accession>A0A1B7N3F9</accession>
<evidence type="ECO:0000313" key="3">
    <source>
        <dbReference type="Proteomes" id="UP000092154"/>
    </source>
</evidence>
<proteinExistence type="predicted"/>
<evidence type="ECO:0000256" key="1">
    <source>
        <dbReference type="SAM" id="Phobius"/>
    </source>
</evidence>
<feature type="transmembrane region" description="Helical" evidence="1">
    <location>
        <begin position="49"/>
        <end position="65"/>
    </location>
</feature>
<keyword evidence="1" id="KW-0472">Membrane</keyword>
<keyword evidence="1" id="KW-1133">Transmembrane helix</keyword>